<comment type="caution">
    <text evidence="2">The sequence shown here is derived from an EMBL/GenBank/DDBJ whole genome shotgun (WGS) entry which is preliminary data.</text>
</comment>
<dbReference type="PANTHER" id="PTHR23031:SF15">
    <property type="entry name" value="LD12055P"/>
    <property type="match status" value="1"/>
</dbReference>
<dbReference type="EMBL" id="JANEYF010004084">
    <property type="protein sequence ID" value="KAJ8932226.1"/>
    <property type="molecule type" value="Genomic_DNA"/>
</dbReference>
<gene>
    <name evidence="2" type="ORF">NQ314_014824</name>
</gene>
<dbReference type="Gene3D" id="2.30.42.10">
    <property type="match status" value="1"/>
</dbReference>
<dbReference type="SUPFAM" id="SSF50156">
    <property type="entry name" value="PDZ domain-like"/>
    <property type="match status" value="1"/>
</dbReference>
<evidence type="ECO:0000313" key="2">
    <source>
        <dbReference type="EMBL" id="KAJ8932226.1"/>
    </source>
</evidence>
<feature type="signal peptide" evidence="1">
    <location>
        <begin position="1"/>
        <end position="20"/>
    </location>
</feature>
<proteinExistence type="predicted"/>
<dbReference type="InterPro" id="IPR047138">
    <property type="entry name" value="RHPN1_2"/>
</dbReference>
<reference evidence="2" key="1">
    <citation type="journal article" date="2023" name="Insect Mol. Biol.">
        <title>Genome sequencing provides insights into the evolution of gene families encoding plant cell wall-degrading enzymes in longhorned beetles.</title>
        <authorList>
            <person name="Shin N.R."/>
            <person name="Okamura Y."/>
            <person name="Kirsch R."/>
            <person name="Pauchet Y."/>
        </authorList>
    </citation>
    <scope>NUCLEOTIDE SEQUENCE</scope>
    <source>
        <strain evidence="2">RBIC_L_NR</strain>
    </source>
</reference>
<keyword evidence="1" id="KW-0732">Signal</keyword>
<dbReference type="Proteomes" id="UP001162156">
    <property type="component" value="Unassembled WGS sequence"/>
</dbReference>
<dbReference type="AlphaFoldDB" id="A0AAV8X124"/>
<organism evidence="2 3">
    <name type="scientific">Rhamnusium bicolor</name>
    <dbReference type="NCBI Taxonomy" id="1586634"/>
    <lineage>
        <taxon>Eukaryota</taxon>
        <taxon>Metazoa</taxon>
        <taxon>Ecdysozoa</taxon>
        <taxon>Arthropoda</taxon>
        <taxon>Hexapoda</taxon>
        <taxon>Insecta</taxon>
        <taxon>Pterygota</taxon>
        <taxon>Neoptera</taxon>
        <taxon>Endopterygota</taxon>
        <taxon>Coleoptera</taxon>
        <taxon>Polyphaga</taxon>
        <taxon>Cucujiformia</taxon>
        <taxon>Chrysomeloidea</taxon>
        <taxon>Cerambycidae</taxon>
        <taxon>Lepturinae</taxon>
        <taxon>Rhagiini</taxon>
        <taxon>Rhamnusium</taxon>
    </lineage>
</organism>
<name>A0AAV8X124_9CUCU</name>
<evidence type="ECO:0000256" key="1">
    <source>
        <dbReference type="SAM" id="SignalP"/>
    </source>
</evidence>
<sequence length="94" mass="10430">MKSILTVVSFILAATKFQLSLTPPDFAQYRVNDLFRGLGPIAIFSAKRHWTAPRLVQLHRGRTTEGFGFSVRGDAPVIVAIVEQNSLAEVRGYI</sequence>
<keyword evidence="3" id="KW-1185">Reference proteome</keyword>
<dbReference type="PANTHER" id="PTHR23031">
    <property type="entry name" value="RHOPHILIN"/>
    <property type="match status" value="1"/>
</dbReference>
<evidence type="ECO:0000313" key="3">
    <source>
        <dbReference type="Proteomes" id="UP001162156"/>
    </source>
</evidence>
<protein>
    <submittedName>
        <fullName evidence="2">Uncharacterized protein</fullName>
    </submittedName>
</protein>
<feature type="chain" id="PRO_5043843812" evidence="1">
    <location>
        <begin position="21"/>
        <end position="94"/>
    </location>
</feature>
<dbReference type="InterPro" id="IPR036034">
    <property type="entry name" value="PDZ_sf"/>
</dbReference>
<accession>A0AAV8X124</accession>
<dbReference type="GO" id="GO:0051497">
    <property type="term" value="P:negative regulation of stress fiber assembly"/>
    <property type="evidence" value="ECO:0007669"/>
    <property type="project" value="TreeGrafter"/>
</dbReference>